<evidence type="ECO:0000313" key="1">
    <source>
        <dbReference type="EMBL" id="KAI3351968.1"/>
    </source>
</evidence>
<accession>A0ACB8VBS2</accession>
<comment type="caution">
    <text evidence="1">The sequence shown here is derived from an EMBL/GenBank/DDBJ whole genome shotgun (WGS) entry which is preliminary data.</text>
</comment>
<proteinExistence type="predicted"/>
<organism evidence="1 2">
    <name type="scientific">Scortum barcoo</name>
    <name type="common">barcoo grunter</name>
    <dbReference type="NCBI Taxonomy" id="214431"/>
    <lineage>
        <taxon>Eukaryota</taxon>
        <taxon>Metazoa</taxon>
        <taxon>Chordata</taxon>
        <taxon>Craniata</taxon>
        <taxon>Vertebrata</taxon>
        <taxon>Euteleostomi</taxon>
        <taxon>Actinopterygii</taxon>
        <taxon>Neopterygii</taxon>
        <taxon>Teleostei</taxon>
        <taxon>Neoteleostei</taxon>
        <taxon>Acanthomorphata</taxon>
        <taxon>Eupercaria</taxon>
        <taxon>Centrarchiformes</taxon>
        <taxon>Terapontoidei</taxon>
        <taxon>Terapontidae</taxon>
        <taxon>Scortum</taxon>
    </lineage>
</organism>
<sequence>MTEGVQAATMASLVLNETGMEDCGIDDSFKYNLYSVVYSVVFVLGLITNCAALFVFCFRMKMRNETTMFMTNLALSDLVFVFTLPFKVFYNVNRHWPFGDELCKVSGTAFITNIYGSMLFLTCISVDRFLAIVYPFRSRSIRTRRNAALVCAAVWLTIVGGGISVTFFSTINSTNRATTCFEGFSKSTWKTYLSKITIFIEIVGFLLPLLANLVCSSLVLRTLRRPVTVDHGCNSKRRVLRMILVHLGIFIICFVPYNSILFLYALVRTQALANCAVERFARTLYPITLCLASLNCCLDPVVYYFTSESFQKSLTMGGKGSGSRPEKVHQEGLLLILFATVAVCQLFGEESGAAGACGHWWSLLALTSPLRDDHRGRKKTSVCVRDKMTSNMSGSLDNSRCDQNMTSWDERMNNLYTYFYLLLFIPGLLLNTTALWVLCKHISKKTKAVIFMINLALADLAHILSLPLRIYYYFTHEWPFGRGVCLFCFYLKYLNMYAAIVFLVCISVQRCVFLLDPFVARRWRRRYDLLISIIVWVVVGLACSPFILMRSSSTSPGSSTQTVYNSSYPLYATSTQHPLGFTKLNTSPLTISLSNTSKAGCFKDLPMRRLPTSLAITMMALAELFGFVIPLACITYSSVRIAKSLNERQAQDQQNVSSLNSSARSRLQSVTSNSQTDRYHERHTNKEKQRALRMVLSCSGLFLFCFAPYHLNFLLYLMVSQGIVSHCATSLAVRQFHPLSLCLASLSCCLNPLLYYFLTADQLTVNSAWPKMNHSCKSSADLRTYQHHVYAVVYSVILAPGLLGNVLAIWVFRVYVRETKKAVVFMMNLAVADLLQFFCNHLDPLSSPQVLSLPLRIYYYLNNTWPFGHPLCMICFYLKYVNMYASIYFLVCVSVRRCELIMRPLSYNPSKRKRDYIICAFGWLLVCLGCLPFPLLRNPTSELNPSRDSSQTSSDSEPVCFSELPMRTVSTPAAWTLLIVAELLGFIIPLVLVIGCTCLTAGSLQASTAGAIPDRGEKRRALRMVLSCAVVFLVCFAPYHVTMPLDFLAKANALSCALRDMILRCHPVTLCLASLNCSLDPLIYYFTTDEFWRRLSKPEIPESMAFSRRLSCITGGENLEDD</sequence>
<name>A0ACB8VBS2_9TELE</name>
<gene>
    <name evidence="1" type="ORF">L3Q82_020788</name>
</gene>
<keyword evidence="2" id="KW-1185">Reference proteome</keyword>
<reference evidence="1" key="1">
    <citation type="submission" date="2022-04" db="EMBL/GenBank/DDBJ databases">
        <title>Jade perch genome.</title>
        <authorList>
            <person name="Chao B."/>
        </authorList>
    </citation>
    <scope>NUCLEOTIDE SEQUENCE</scope>
    <source>
        <strain evidence="1">CB-2022</strain>
    </source>
</reference>
<evidence type="ECO:0000313" key="2">
    <source>
        <dbReference type="Proteomes" id="UP000831701"/>
    </source>
</evidence>
<dbReference type="Proteomes" id="UP000831701">
    <property type="component" value="Chromosome 24"/>
</dbReference>
<protein>
    <submittedName>
        <fullName evidence="1">Uncharacterized protein</fullName>
    </submittedName>
</protein>
<dbReference type="EMBL" id="CM041554">
    <property type="protein sequence ID" value="KAI3351968.1"/>
    <property type="molecule type" value="Genomic_DNA"/>
</dbReference>